<comment type="caution">
    <text evidence="2">The sequence shown here is derived from an EMBL/GenBank/DDBJ whole genome shotgun (WGS) entry which is preliminary data.</text>
</comment>
<dbReference type="Proteomes" id="UP000233551">
    <property type="component" value="Unassembled WGS sequence"/>
</dbReference>
<feature type="region of interest" description="Disordered" evidence="1">
    <location>
        <begin position="77"/>
        <end position="109"/>
    </location>
</feature>
<name>A0A2I0K844_PUNGR</name>
<protein>
    <submittedName>
        <fullName evidence="2">Uncharacterized protein</fullName>
    </submittedName>
</protein>
<dbReference type="EMBL" id="PGOL01000797">
    <property type="protein sequence ID" value="PKI64711.1"/>
    <property type="molecule type" value="Genomic_DNA"/>
</dbReference>
<evidence type="ECO:0000313" key="3">
    <source>
        <dbReference type="Proteomes" id="UP000233551"/>
    </source>
</evidence>
<keyword evidence="3" id="KW-1185">Reference proteome</keyword>
<reference evidence="2 3" key="1">
    <citation type="submission" date="2017-11" db="EMBL/GenBank/DDBJ databases">
        <title>De-novo sequencing of pomegranate (Punica granatum L.) genome.</title>
        <authorList>
            <person name="Akparov Z."/>
            <person name="Amiraslanov A."/>
            <person name="Hajiyeva S."/>
            <person name="Abbasov M."/>
            <person name="Kaur K."/>
            <person name="Hamwieh A."/>
            <person name="Solovyev V."/>
            <person name="Salamov A."/>
            <person name="Braich B."/>
            <person name="Kosarev P."/>
            <person name="Mahmoud A."/>
            <person name="Hajiyev E."/>
            <person name="Babayeva S."/>
            <person name="Izzatullayeva V."/>
            <person name="Mammadov A."/>
            <person name="Mammadov A."/>
            <person name="Sharifova S."/>
            <person name="Ojaghi J."/>
            <person name="Eynullazada K."/>
            <person name="Bayramov B."/>
            <person name="Abdulazimova A."/>
            <person name="Shahmuradov I."/>
        </authorList>
    </citation>
    <scope>NUCLEOTIDE SEQUENCE [LARGE SCALE GENOMIC DNA]</scope>
    <source>
        <strain evidence="3">cv. AG2017</strain>
        <tissue evidence="2">Leaf</tissue>
    </source>
</reference>
<proteinExistence type="predicted"/>
<evidence type="ECO:0000313" key="2">
    <source>
        <dbReference type="EMBL" id="PKI64711.1"/>
    </source>
</evidence>
<accession>A0A2I0K844</accession>
<dbReference type="AlphaFoldDB" id="A0A2I0K844"/>
<organism evidence="2 3">
    <name type="scientific">Punica granatum</name>
    <name type="common">Pomegranate</name>
    <dbReference type="NCBI Taxonomy" id="22663"/>
    <lineage>
        <taxon>Eukaryota</taxon>
        <taxon>Viridiplantae</taxon>
        <taxon>Streptophyta</taxon>
        <taxon>Embryophyta</taxon>
        <taxon>Tracheophyta</taxon>
        <taxon>Spermatophyta</taxon>
        <taxon>Magnoliopsida</taxon>
        <taxon>eudicotyledons</taxon>
        <taxon>Gunneridae</taxon>
        <taxon>Pentapetalae</taxon>
        <taxon>rosids</taxon>
        <taxon>malvids</taxon>
        <taxon>Myrtales</taxon>
        <taxon>Lythraceae</taxon>
        <taxon>Punica</taxon>
    </lineage>
</organism>
<evidence type="ECO:0000256" key="1">
    <source>
        <dbReference type="SAM" id="MobiDB-lite"/>
    </source>
</evidence>
<sequence>MVFPPPKLTYFPSLLACVPIPLHDSRWSTRVDASARPALSTMTMAFCSSVTTACAPARILARGGAAKASDSLEVKEEFRHCDPQDGGAQKRRGPMSTEEKAIYGYGPTS</sequence>
<gene>
    <name evidence="2" type="ORF">CRG98_014927</name>
</gene>